<feature type="region of interest" description="Disordered" evidence="1">
    <location>
        <begin position="187"/>
        <end position="218"/>
    </location>
</feature>
<keyword evidence="3" id="KW-1185">Reference proteome</keyword>
<organism evidence="2 3">
    <name type="scientific">Lachnospira pectinoschiza</name>
    <dbReference type="NCBI Taxonomy" id="28052"/>
    <lineage>
        <taxon>Bacteria</taxon>
        <taxon>Bacillati</taxon>
        <taxon>Bacillota</taxon>
        <taxon>Clostridia</taxon>
        <taxon>Lachnospirales</taxon>
        <taxon>Lachnospiraceae</taxon>
        <taxon>Lachnospira</taxon>
    </lineage>
</organism>
<evidence type="ECO:0000256" key="1">
    <source>
        <dbReference type="SAM" id="MobiDB-lite"/>
    </source>
</evidence>
<dbReference type="Proteomes" id="UP000187651">
    <property type="component" value="Unassembled WGS sequence"/>
</dbReference>
<sequence>MAKKNGLLKFIAVTGACVATAKLVYDKYKETKDKFVKEENDSIDAEIRKYNAIAEKKIVEIEDEEFVGCELKSVCANTTLDLGLAVFEKDVYINFSSYASNVTIILPEGVNVVCDVDRVAAGVRNLVENVKEEGIHTVYIIGKAVATSLEVIPVNFYVDEEDEDEFEDFDEDAIFADDEDALVKVINKAEPEKSEEKSDGKSEEKKDEDNLINLEEVR</sequence>
<gene>
    <name evidence="2" type="ORF">SAMN05216544_1810</name>
</gene>
<evidence type="ECO:0000313" key="2">
    <source>
        <dbReference type="EMBL" id="SDN07525.1"/>
    </source>
</evidence>
<evidence type="ECO:0000313" key="3">
    <source>
        <dbReference type="Proteomes" id="UP000187651"/>
    </source>
</evidence>
<dbReference type="RefSeq" id="WP_242869339.1">
    <property type="nucleotide sequence ID" value="NZ_FNHZ01000005.1"/>
</dbReference>
<dbReference type="AlphaFoldDB" id="A0A1G9YG98"/>
<reference evidence="3" key="1">
    <citation type="submission" date="2016-10" db="EMBL/GenBank/DDBJ databases">
        <authorList>
            <person name="Varghese N."/>
            <person name="Submissions S."/>
        </authorList>
    </citation>
    <scope>NUCLEOTIDE SEQUENCE [LARGE SCALE GENOMIC DNA]</scope>
    <source>
        <strain evidence="3">M83</strain>
    </source>
</reference>
<proteinExistence type="predicted"/>
<name>A0A1G9YG98_9FIRM</name>
<accession>A0A1G9YG98</accession>
<protein>
    <submittedName>
        <fullName evidence="2">Uncharacterized protein</fullName>
    </submittedName>
</protein>
<dbReference type="EMBL" id="FNHZ01000005">
    <property type="protein sequence ID" value="SDN07525.1"/>
    <property type="molecule type" value="Genomic_DNA"/>
</dbReference>